<protein>
    <submittedName>
        <fullName evidence="4">Response regulator</fullName>
    </submittedName>
</protein>
<evidence type="ECO:0000259" key="3">
    <source>
        <dbReference type="PROSITE" id="PS50110"/>
    </source>
</evidence>
<proteinExistence type="predicted"/>
<keyword evidence="2" id="KW-0472">Membrane</keyword>
<reference evidence="5" key="1">
    <citation type="journal article" date="2019" name="Syst. Appl. Microbiol.">
        <title>Flavobacterium circumlabens sp. nov. and Flavobacterium cupreum sp. nov., two psychrotrophic species isolated from Antarctic environmental samples.</title>
        <authorList>
            <person name="Kralova S."/>
            <person name="Busse H.-J."/>
            <person name="Svec P."/>
            <person name="Maslanova I."/>
            <person name="Stankova E."/>
            <person name="Bartak M."/>
            <person name="Sedlacek I."/>
        </authorList>
    </citation>
    <scope>NUCLEOTIDE SEQUENCE [LARGE SCALE GENOMIC DNA]</scope>
    <source>
        <strain evidence="5">CCM 8825</strain>
    </source>
</reference>
<keyword evidence="5" id="KW-1185">Reference proteome</keyword>
<dbReference type="Pfam" id="PF00072">
    <property type="entry name" value="Response_reg"/>
    <property type="match status" value="1"/>
</dbReference>
<organism evidence="4 5">
    <name type="scientific">Flavobacterium cupreum</name>
    <dbReference type="NCBI Taxonomy" id="2133766"/>
    <lineage>
        <taxon>Bacteria</taxon>
        <taxon>Pseudomonadati</taxon>
        <taxon>Bacteroidota</taxon>
        <taxon>Flavobacteriia</taxon>
        <taxon>Flavobacteriales</taxon>
        <taxon>Flavobacteriaceae</taxon>
        <taxon>Flavobacterium</taxon>
    </lineage>
</organism>
<dbReference type="SMART" id="SM00448">
    <property type="entry name" value="REC"/>
    <property type="match status" value="1"/>
</dbReference>
<dbReference type="Gene3D" id="3.40.50.2300">
    <property type="match status" value="1"/>
</dbReference>
<feature type="transmembrane region" description="Helical" evidence="2">
    <location>
        <begin position="17"/>
        <end position="38"/>
    </location>
</feature>
<dbReference type="PROSITE" id="PS50110">
    <property type="entry name" value="RESPONSE_REGULATORY"/>
    <property type="match status" value="1"/>
</dbReference>
<dbReference type="PANTHER" id="PTHR44520:SF2">
    <property type="entry name" value="RESPONSE REGULATOR RCP1"/>
    <property type="match status" value="1"/>
</dbReference>
<sequence length="170" mass="19853">MVLVKIQNFDSYNTQNIYLYLLITITMVLETYTTIFYVDDDEDDRLFFEEVTQQIGESISLFELGDQMLFQLENPPPYPSVIFLDLNMPVKDGFEVLQEIKSTFNLKDVPVIILSTTSNPETVERCFNLGASLYVKKSMSIEELKKSLEYVLSIDWEQHVLTESNFVYKR</sequence>
<evidence type="ECO:0000256" key="1">
    <source>
        <dbReference type="PROSITE-ProRule" id="PRU00169"/>
    </source>
</evidence>
<evidence type="ECO:0000313" key="4">
    <source>
        <dbReference type="EMBL" id="RUT72086.1"/>
    </source>
</evidence>
<dbReference type="InterPro" id="IPR011006">
    <property type="entry name" value="CheY-like_superfamily"/>
</dbReference>
<evidence type="ECO:0000256" key="2">
    <source>
        <dbReference type="SAM" id="Phobius"/>
    </source>
</evidence>
<dbReference type="SUPFAM" id="SSF52172">
    <property type="entry name" value="CheY-like"/>
    <property type="match status" value="1"/>
</dbReference>
<dbReference type="EMBL" id="QWDM01000001">
    <property type="protein sequence ID" value="RUT72086.1"/>
    <property type="molecule type" value="Genomic_DNA"/>
</dbReference>
<accession>A0A434ACM3</accession>
<dbReference type="Proteomes" id="UP000288102">
    <property type="component" value="Unassembled WGS sequence"/>
</dbReference>
<keyword evidence="2" id="KW-1133">Transmembrane helix</keyword>
<keyword evidence="1" id="KW-0597">Phosphoprotein</keyword>
<gene>
    <name evidence="4" type="ORF">D0817_00215</name>
</gene>
<dbReference type="OrthoDB" id="7631574at2"/>
<dbReference type="PANTHER" id="PTHR44520">
    <property type="entry name" value="RESPONSE REGULATOR RCP1-RELATED"/>
    <property type="match status" value="1"/>
</dbReference>
<feature type="modified residue" description="4-aspartylphosphate" evidence="1">
    <location>
        <position position="85"/>
    </location>
</feature>
<evidence type="ECO:0000313" key="5">
    <source>
        <dbReference type="Proteomes" id="UP000288102"/>
    </source>
</evidence>
<keyword evidence="2" id="KW-0812">Transmembrane</keyword>
<dbReference type="InterPro" id="IPR052893">
    <property type="entry name" value="TCS_response_regulator"/>
</dbReference>
<dbReference type="AlphaFoldDB" id="A0A434ACM3"/>
<feature type="domain" description="Response regulatory" evidence="3">
    <location>
        <begin position="34"/>
        <end position="152"/>
    </location>
</feature>
<dbReference type="GO" id="GO:0000160">
    <property type="term" value="P:phosphorelay signal transduction system"/>
    <property type="evidence" value="ECO:0007669"/>
    <property type="project" value="InterPro"/>
</dbReference>
<name>A0A434ACM3_9FLAO</name>
<dbReference type="InterPro" id="IPR001789">
    <property type="entry name" value="Sig_transdc_resp-reg_receiver"/>
</dbReference>
<comment type="caution">
    <text evidence="4">The sequence shown here is derived from an EMBL/GenBank/DDBJ whole genome shotgun (WGS) entry which is preliminary data.</text>
</comment>